<evidence type="ECO:0000313" key="1">
    <source>
        <dbReference type="EMBL" id="KZE81010.1"/>
    </source>
</evidence>
<accession>A0A163Z4X2</accession>
<evidence type="ECO:0000313" key="2">
    <source>
        <dbReference type="Proteomes" id="UP000076630"/>
    </source>
</evidence>
<dbReference type="SUPFAM" id="SSF53474">
    <property type="entry name" value="alpha/beta-Hydrolases"/>
    <property type="match status" value="1"/>
</dbReference>
<dbReference type="Proteomes" id="UP000076630">
    <property type="component" value="Unassembled WGS sequence"/>
</dbReference>
<keyword evidence="1" id="KW-0378">Hydrolase</keyword>
<sequence length="215" mass="24667">MKKVYILSGLGVDKRVFNNFKFDGLDVEYIDWIPPTKKESLSAYARRLANHIQHKEPILIGLSFGGMVAMEIAKIIEVKKVILIASAKNKYELPFYFRIIGKIGLNKVIPAKLLKSSNYITNWFFGAQTKEEKLLLKSILHDTNPIFLKWAINEIINWDNTVEPVSTIHIHGNSDRILPISYTKADYCINQGGHFMTINKSKEIEKIIQHIIINQ</sequence>
<organism evidence="1 2">
    <name type="scientific">Myroides marinus</name>
    <dbReference type="NCBI Taxonomy" id="703342"/>
    <lineage>
        <taxon>Bacteria</taxon>
        <taxon>Pseudomonadati</taxon>
        <taxon>Bacteroidota</taxon>
        <taxon>Flavobacteriia</taxon>
        <taxon>Flavobacteriales</taxon>
        <taxon>Flavobacteriaceae</taxon>
        <taxon>Myroides</taxon>
    </lineage>
</organism>
<dbReference type="InterPro" id="IPR000073">
    <property type="entry name" value="AB_hydrolase_1"/>
</dbReference>
<dbReference type="RefSeq" id="WP_038986784.1">
    <property type="nucleotide sequence ID" value="NZ_JWJO01000031.1"/>
</dbReference>
<dbReference type="AlphaFoldDB" id="A0A163Z4X2"/>
<gene>
    <name evidence="1" type="ORF">AV926_09570</name>
</gene>
<protein>
    <submittedName>
        <fullName evidence="1">Alpha/beta hydrolase</fullName>
    </submittedName>
</protein>
<proteinExistence type="predicted"/>
<dbReference type="Gene3D" id="3.40.50.1820">
    <property type="entry name" value="alpha/beta hydrolase"/>
    <property type="match status" value="1"/>
</dbReference>
<dbReference type="PRINTS" id="PR00111">
    <property type="entry name" value="ABHYDROLASE"/>
</dbReference>
<name>A0A163Z4X2_9FLAO</name>
<comment type="caution">
    <text evidence="1">The sequence shown here is derived from an EMBL/GenBank/DDBJ whole genome shotgun (WGS) entry which is preliminary data.</text>
</comment>
<dbReference type="EMBL" id="LQNU01000054">
    <property type="protein sequence ID" value="KZE81010.1"/>
    <property type="molecule type" value="Genomic_DNA"/>
</dbReference>
<dbReference type="OrthoDB" id="659408at2"/>
<dbReference type="GO" id="GO:0016787">
    <property type="term" value="F:hydrolase activity"/>
    <property type="evidence" value="ECO:0007669"/>
    <property type="project" value="UniProtKB-KW"/>
</dbReference>
<keyword evidence="2" id="KW-1185">Reference proteome</keyword>
<reference evidence="1 2" key="1">
    <citation type="submission" date="2016-01" db="EMBL/GenBank/DDBJ databases">
        <title>Whole genome sequencing of Myroides marinus L41.</title>
        <authorList>
            <person name="Hong K.W."/>
        </authorList>
    </citation>
    <scope>NUCLEOTIDE SEQUENCE [LARGE SCALE GENOMIC DNA]</scope>
    <source>
        <strain evidence="1 2">L41</strain>
    </source>
</reference>
<dbReference type="InterPro" id="IPR029058">
    <property type="entry name" value="AB_hydrolase_fold"/>
</dbReference>